<evidence type="ECO:0000256" key="3">
    <source>
        <dbReference type="ARBA" id="ARBA00022473"/>
    </source>
</evidence>
<evidence type="ECO:0000313" key="10">
    <source>
        <dbReference type="EMBL" id="SPC87494.1"/>
    </source>
</evidence>
<evidence type="ECO:0000256" key="5">
    <source>
        <dbReference type="ARBA" id="ARBA00022641"/>
    </source>
</evidence>
<keyword evidence="6 9" id="KW-0732">Signal</keyword>
<comment type="function">
    <text evidence="9">Promotes plant cell differentiation, organogenesis and somatic embryogenesis as well as cell proliferation.</text>
</comment>
<dbReference type="PANTHER" id="PTHR33285">
    <property type="entry name" value="PHYTOSULFOKINES 3"/>
    <property type="match status" value="1"/>
</dbReference>
<comment type="similarity">
    <text evidence="2 9">Belongs to the phytosulfokine family.</text>
</comment>
<accession>A0A2N9FL99</accession>
<comment type="PTM">
    <text evidence="9">Sulfation is important for activity and for the binding to a putative membrane receptor.</text>
</comment>
<organism evidence="10">
    <name type="scientific">Fagus sylvatica</name>
    <name type="common">Beechnut</name>
    <dbReference type="NCBI Taxonomy" id="28930"/>
    <lineage>
        <taxon>Eukaryota</taxon>
        <taxon>Viridiplantae</taxon>
        <taxon>Streptophyta</taxon>
        <taxon>Embryophyta</taxon>
        <taxon>Tracheophyta</taxon>
        <taxon>Spermatophyta</taxon>
        <taxon>Magnoliopsida</taxon>
        <taxon>eudicotyledons</taxon>
        <taxon>Gunneridae</taxon>
        <taxon>Pentapetalae</taxon>
        <taxon>rosids</taxon>
        <taxon>fabids</taxon>
        <taxon>Fagales</taxon>
        <taxon>Fagaceae</taxon>
        <taxon>Fagus</taxon>
    </lineage>
</organism>
<dbReference type="EMBL" id="OIVN01000924">
    <property type="protein sequence ID" value="SPC87494.1"/>
    <property type="molecule type" value="Genomic_DNA"/>
</dbReference>
<comment type="PTM">
    <text evidence="9">PSK-alpha is produced by endopeptidase digestion. PSK-beta is produced from PSK-alpha by exopeptidase digestion.</text>
</comment>
<dbReference type="GO" id="GO:0008283">
    <property type="term" value="P:cell population proliferation"/>
    <property type="evidence" value="ECO:0007669"/>
    <property type="project" value="UniProtKB-UniRule"/>
</dbReference>
<dbReference type="GO" id="GO:0030154">
    <property type="term" value="P:cell differentiation"/>
    <property type="evidence" value="ECO:0007669"/>
    <property type="project" value="UniProtKB-UniRule"/>
</dbReference>
<dbReference type="AlphaFoldDB" id="A0A2N9FL99"/>
<keyword evidence="5 9" id="KW-0765">Sulfation</keyword>
<feature type="chain" id="PRO_5031599884" description="Phytosulfokine" evidence="9">
    <location>
        <begin position="26"/>
        <end position="94"/>
    </location>
</feature>
<dbReference type="GO" id="GO:0005576">
    <property type="term" value="C:extracellular region"/>
    <property type="evidence" value="ECO:0007669"/>
    <property type="project" value="UniProtKB-SubCell"/>
</dbReference>
<dbReference type="PANTHER" id="PTHR33285:SF22">
    <property type="entry name" value="PHYTOSULFOKINES 6-RELATED"/>
    <property type="match status" value="1"/>
</dbReference>
<gene>
    <name evidence="10" type="ORF">FSB_LOCUS15376</name>
</gene>
<evidence type="ECO:0000256" key="7">
    <source>
        <dbReference type="ARBA" id="ARBA00022782"/>
    </source>
</evidence>
<comment type="subcellular location">
    <subcellularLocation>
        <location evidence="1 9">Secreted</location>
    </subcellularLocation>
</comment>
<keyword evidence="7 9" id="KW-0221">Differentiation</keyword>
<name>A0A2N9FL99_FAGSY</name>
<evidence type="ECO:0000256" key="1">
    <source>
        <dbReference type="ARBA" id="ARBA00004613"/>
    </source>
</evidence>
<dbReference type="PROSITE" id="PS51257">
    <property type="entry name" value="PROKAR_LIPOPROTEIN"/>
    <property type="match status" value="1"/>
</dbReference>
<protein>
    <recommendedName>
        <fullName evidence="9">Phytosulfokine</fullName>
    </recommendedName>
    <component>
        <recommendedName>
            <fullName evidence="9">Phytosulfokine-alpha</fullName>
            <shortName evidence="9">PSK-alpha</shortName>
            <shortName evidence="9">Phytosulfokine-a</shortName>
        </recommendedName>
    </component>
    <component>
        <recommendedName>
            <fullName evidence="9">Phytosulfokine-beta</fullName>
            <shortName evidence="9">PSK-beta</shortName>
            <shortName evidence="9">Phytosulfokine-b</shortName>
        </recommendedName>
    </component>
</protein>
<evidence type="ECO:0000256" key="2">
    <source>
        <dbReference type="ARBA" id="ARBA00010781"/>
    </source>
</evidence>
<evidence type="ECO:0000256" key="4">
    <source>
        <dbReference type="ARBA" id="ARBA00022525"/>
    </source>
</evidence>
<dbReference type="GO" id="GO:0008083">
    <property type="term" value="F:growth factor activity"/>
    <property type="evidence" value="ECO:0007669"/>
    <property type="project" value="UniProtKB-UniRule"/>
</dbReference>
<feature type="signal peptide" evidence="9">
    <location>
        <begin position="1"/>
        <end position="25"/>
    </location>
</feature>
<keyword evidence="3 9" id="KW-0217">Developmental protein</keyword>
<reference evidence="10" key="1">
    <citation type="submission" date="2018-02" db="EMBL/GenBank/DDBJ databases">
        <authorList>
            <person name="Cohen D.B."/>
            <person name="Kent A.D."/>
        </authorList>
    </citation>
    <scope>NUCLEOTIDE SEQUENCE</scope>
</reference>
<sequence length="94" mass="10494">MKQGFHSSAVLLVFLFLISCSKISSRSIATKQGQVEMKLNEITSGDSLGELEGSESMNQLMGLEDCNKGDEECSQRRMVAEAHLDYIYTQHHKP</sequence>
<dbReference type="Pfam" id="PF06404">
    <property type="entry name" value="PSK"/>
    <property type="match status" value="1"/>
</dbReference>
<evidence type="ECO:0000256" key="8">
    <source>
        <dbReference type="ARBA" id="ARBA00023030"/>
    </source>
</evidence>
<keyword evidence="8 9" id="KW-0339">Growth factor</keyword>
<keyword evidence="4 9" id="KW-0964">Secreted</keyword>
<proteinExistence type="inferred from homology"/>
<evidence type="ECO:0000256" key="9">
    <source>
        <dbReference type="RuleBase" id="RU368031"/>
    </source>
</evidence>
<dbReference type="InterPro" id="IPR009438">
    <property type="entry name" value="Phytosulfokine"/>
</dbReference>
<evidence type="ECO:0000256" key="6">
    <source>
        <dbReference type="ARBA" id="ARBA00022729"/>
    </source>
</evidence>